<dbReference type="PANTHER" id="PTHR47811">
    <property type="entry name" value="TRNA PSEUDOURIDINE SYNTHASE D"/>
    <property type="match status" value="1"/>
</dbReference>
<keyword evidence="3" id="KW-0413">Isomerase</keyword>
<dbReference type="Pfam" id="PF01142">
    <property type="entry name" value="TruD"/>
    <property type="match status" value="2"/>
</dbReference>
<evidence type="ECO:0000256" key="2">
    <source>
        <dbReference type="ARBA" id="ARBA00022694"/>
    </source>
</evidence>
<name>A0A0F9UD62_9ZZZZ</name>
<dbReference type="GO" id="GO:0005829">
    <property type="term" value="C:cytosol"/>
    <property type="evidence" value="ECO:0007669"/>
    <property type="project" value="TreeGrafter"/>
</dbReference>
<protein>
    <recommendedName>
        <fullName evidence="4">TRUD domain-containing protein</fullName>
    </recommendedName>
</protein>
<evidence type="ECO:0000313" key="5">
    <source>
        <dbReference type="EMBL" id="KKN51558.1"/>
    </source>
</evidence>
<comment type="similarity">
    <text evidence="1">Belongs to the pseudouridine synthase TruD family.</text>
</comment>
<dbReference type="PROSITE" id="PS50984">
    <property type="entry name" value="TRUD"/>
    <property type="match status" value="1"/>
</dbReference>
<dbReference type="InterPro" id="IPR001656">
    <property type="entry name" value="PsdUridine_synth_TruD"/>
</dbReference>
<dbReference type="HAMAP" id="MF_01082">
    <property type="entry name" value="TruD"/>
    <property type="match status" value="1"/>
</dbReference>
<dbReference type="InterPro" id="IPR020103">
    <property type="entry name" value="PsdUridine_synth_cat_dom_sf"/>
</dbReference>
<gene>
    <name evidence="5" type="ORF">LCGC14_0621540</name>
</gene>
<dbReference type="PROSITE" id="PS01268">
    <property type="entry name" value="UPF0024"/>
    <property type="match status" value="1"/>
</dbReference>
<dbReference type="EMBL" id="LAZR01001058">
    <property type="protein sequence ID" value="KKN51558.1"/>
    <property type="molecule type" value="Genomic_DNA"/>
</dbReference>
<dbReference type="InterPro" id="IPR020119">
    <property type="entry name" value="PsdUridine_synth_TruD_CS"/>
</dbReference>
<evidence type="ECO:0000259" key="4">
    <source>
        <dbReference type="PROSITE" id="PS50984"/>
    </source>
</evidence>
<evidence type="ECO:0000256" key="1">
    <source>
        <dbReference type="ARBA" id="ARBA00007953"/>
    </source>
</evidence>
<dbReference type="Gene3D" id="3.30.2350.20">
    <property type="entry name" value="TruD, catalytic domain"/>
    <property type="match status" value="1"/>
</dbReference>
<dbReference type="InterPro" id="IPR043165">
    <property type="entry name" value="TruD_insert_sf"/>
</dbReference>
<dbReference type="InterPro" id="IPR050170">
    <property type="entry name" value="TruD_pseudoU_synthase"/>
</dbReference>
<dbReference type="Gene3D" id="3.30.2340.10">
    <property type="entry name" value="TruD, insertion domain"/>
    <property type="match status" value="1"/>
</dbReference>
<reference evidence="5" key="1">
    <citation type="journal article" date="2015" name="Nature">
        <title>Complex archaea that bridge the gap between prokaryotes and eukaryotes.</title>
        <authorList>
            <person name="Spang A."/>
            <person name="Saw J.H."/>
            <person name="Jorgensen S.L."/>
            <person name="Zaremba-Niedzwiedzka K."/>
            <person name="Martijn J."/>
            <person name="Lind A.E."/>
            <person name="van Eijk R."/>
            <person name="Schleper C."/>
            <person name="Guy L."/>
            <person name="Ettema T.J."/>
        </authorList>
    </citation>
    <scope>NUCLEOTIDE SEQUENCE</scope>
</reference>
<keyword evidence="2" id="KW-0819">tRNA processing</keyword>
<dbReference type="PANTHER" id="PTHR47811:SF1">
    <property type="entry name" value="TRNA PSEUDOURIDINE SYNTHASE D"/>
    <property type="match status" value="1"/>
</dbReference>
<proteinExistence type="inferred from homology"/>
<dbReference type="SUPFAM" id="SSF55120">
    <property type="entry name" value="Pseudouridine synthase"/>
    <property type="match status" value="1"/>
</dbReference>
<dbReference type="InterPro" id="IPR042214">
    <property type="entry name" value="TruD_catalytic"/>
</dbReference>
<dbReference type="InterPro" id="IPR011760">
    <property type="entry name" value="PsdUridine_synth_TruD_insert"/>
</dbReference>
<dbReference type="AlphaFoldDB" id="A0A0F9UD62"/>
<dbReference type="GO" id="GO:0009982">
    <property type="term" value="F:pseudouridine synthase activity"/>
    <property type="evidence" value="ECO:0007669"/>
    <property type="project" value="InterPro"/>
</dbReference>
<comment type="caution">
    <text evidence="5">The sequence shown here is derived from an EMBL/GenBank/DDBJ whole genome shotgun (WGS) entry which is preliminary data.</text>
</comment>
<dbReference type="GO" id="GO:0008033">
    <property type="term" value="P:tRNA processing"/>
    <property type="evidence" value="ECO:0007669"/>
    <property type="project" value="UniProtKB-KW"/>
</dbReference>
<organism evidence="5">
    <name type="scientific">marine sediment metagenome</name>
    <dbReference type="NCBI Taxonomy" id="412755"/>
    <lineage>
        <taxon>unclassified sequences</taxon>
        <taxon>metagenomes</taxon>
        <taxon>ecological metagenomes</taxon>
    </lineage>
</organism>
<dbReference type="NCBIfam" id="NF002153">
    <property type="entry name" value="PRK00984.1-2"/>
    <property type="match status" value="1"/>
</dbReference>
<dbReference type="GO" id="GO:0003723">
    <property type="term" value="F:RNA binding"/>
    <property type="evidence" value="ECO:0007669"/>
    <property type="project" value="InterPro"/>
</dbReference>
<feature type="domain" description="TRUD" evidence="4">
    <location>
        <begin position="159"/>
        <end position="306"/>
    </location>
</feature>
<accession>A0A0F9UD62</accession>
<dbReference type="CDD" id="cd02575">
    <property type="entry name" value="PseudoU_synth_EcTruD"/>
    <property type="match status" value="1"/>
</dbReference>
<dbReference type="GO" id="GO:0001522">
    <property type="term" value="P:pseudouridine synthesis"/>
    <property type="evidence" value="ECO:0007669"/>
    <property type="project" value="InterPro"/>
</dbReference>
<evidence type="ECO:0000256" key="3">
    <source>
        <dbReference type="ARBA" id="ARBA00023235"/>
    </source>
</evidence>
<sequence length="356" mass="40954">MQEFDYTSLQLVNAHAERTQARYRQLAEHFQVNEVLPFSPAGEGPHVMLQITKTNTNTDWLAKTLADYAGVNEVDIGFAGLKDRHAVTTQWFTINTEGKADVDWSQFNVDNCQIITETRHNKKLKRGALSGNEFNLIIEPTSGDKQDWEQMLQHVKKHGVPNYFGEQRFGFQLNNLRAVEAWFTHRRKPKSRLTKSLLISSARSWLFNLVLSERIKQNNWNTYLIGDVMQLAGSHSSFKTTSNDDDLIKRLNEFDIDPTGPLWGQGELPSAEQCLSLEENVLDAWPSWKKGLENQRLKQERRALRVRPESFEWQWNNQQLKLSFFLPAGCFATSVLRELAVMDDVSQRNSISTHSS</sequence>